<accession>A0A2M9AQY4</accession>
<comment type="caution">
    <text evidence="1">The sequence shown here is derived from an EMBL/GenBank/DDBJ whole genome shotgun (WGS) entry which is preliminary data.</text>
</comment>
<dbReference type="Proteomes" id="UP000228535">
    <property type="component" value="Unassembled WGS sequence"/>
</dbReference>
<proteinExistence type="predicted"/>
<keyword evidence="2" id="KW-1185">Reference proteome</keyword>
<organism evidence="1 2">
    <name type="scientific">Hymenobacter chitinivorans DSM 11115</name>
    <dbReference type="NCBI Taxonomy" id="1121954"/>
    <lineage>
        <taxon>Bacteria</taxon>
        <taxon>Pseudomonadati</taxon>
        <taxon>Bacteroidota</taxon>
        <taxon>Cytophagia</taxon>
        <taxon>Cytophagales</taxon>
        <taxon>Hymenobacteraceae</taxon>
        <taxon>Hymenobacter</taxon>
    </lineage>
</organism>
<evidence type="ECO:0000313" key="2">
    <source>
        <dbReference type="Proteomes" id="UP000228535"/>
    </source>
</evidence>
<evidence type="ECO:0000313" key="1">
    <source>
        <dbReference type="EMBL" id="PJJ48102.1"/>
    </source>
</evidence>
<protein>
    <submittedName>
        <fullName evidence="1">Uncharacterized protein</fullName>
    </submittedName>
</protein>
<gene>
    <name evidence="1" type="ORF">CLV45_4795</name>
</gene>
<name>A0A2M9AQY4_9BACT</name>
<dbReference type="EMBL" id="PGFA01000005">
    <property type="protein sequence ID" value="PJJ48102.1"/>
    <property type="molecule type" value="Genomic_DNA"/>
</dbReference>
<sequence length="88" mass="10047">MLRIISCHQATLLLEQRADQALPPVDRRSLWLHLRYCPYCSRYARQTVLLAELARAAAVARPELPGLSAEARQRLQERLREAGLDGPR</sequence>
<dbReference type="AlphaFoldDB" id="A0A2M9AQY4"/>
<reference evidence="1 2" key="1">
    <citation type="submission" date="2017-11" db="EMBL/GenBank/DDBJ databases">
        <title>Genomic Encyclopedia of Archaeal and Bacterial Type Strains, Phase II (KMG-II): From Individual Species to Whole Genera.</title>
        <authorList>
            <person name="Goeker M."/>
        </authorList>
    </citation>
    <scope>NUCLEOTIDE SEQUENCE [LARGE SCALE GENOMIC DNA]</scope>
    <source>
        <strain evidence="1 2">DSM 11115</strain>
    </source>
</reference>
<dbReference type="RefSeq" id="WP_100339009.1">
    <property type="nucleotide sequence ID" value="NZ_PGFA01000005.1"/>
</dbReference>